<dbReference type="OMA" id="CKSTYPM"/>
<dbReference type="InterPro" id="IPR017972">
    <property type="entry name" value="Cyt_P450_CS"/>
</dbReference>
<feature type="transmembrane region" description="Helical" evidence="13">
    <location>
        <begin position="71"/>
        <end position="90"/>
    </location>
</feature>
<evidence type="ECO:0000256" key="9">
    <source>
        <dbReference type="ARBA" id="ARBA00023033"/>
    </source>
</evidence>
<dbReference type="EMBL" id="LT934120">
    <property type="protein sequence ID" value="VAI40221.1"/>
    <property type="molecule type" value="Genomic_DNA"/>
</dbReference>
<evidence type="ECO:0000256" key="2">
    <source>
        <dbReference type="ARBA" id="ARBA00010617"/>
    </source>
</evidence>
<keyword evidence="6 13" id="KW-1133">Transmembrane helix</keyword>
<accession>A0A9R1AU19</accession>
<organism evidence="14 15">
    <name type="scientific">Triticum turgidum subsp. durum</name>
    <name type="common">Durum wheat</name>
    <name type="synonym">Triticum durum</name>
    <dbReference type="NCBI Taxonomy" id="4567"/>
    <lineage>
        <taxon>Eukaryota</taxon>
        <taxon>Viridiplantae</taxon>
        <taxon>Streptophyta</taxon>
        <taxon>Embryophyta</taxon>
        <taxon>Tracheophyta</taxon>
        <taxon>Spermatophyta</taxon>
        <taxon>Magnoliopsida</taxon>
        <taxon>Liliopsida</taxon>
        <taxon>Poales</taxon>
        <taxon>Poaceae</taxon>
        <taxon>BOP clade</taxon>
        <taxon>Pooideae</taxon>
        <taxon>Triticodae</taxon>
        <taxon>Triticeae</taxon>
        <taxon>Triticinae</taxon>
        <taxon>Triticum</taxon>
    </lineage>
</organism>
<evidence type="ECO:0000256" key="3">
    <source>
        <dbReference type="ARBA" id="ARBA00022617"/>
    </source>
</evidence>
<dbReference type="Pfam" id="PF00067">
    <property type="entry name" value="p450"/>
    <property type="match status" value="1"/>
</dbReference>
<keyword evidence="10 13" id="KW-0472">Membrane</keyword>
<dbReference type="Gene3D" id="1.10.630.10">
    <property type="entry name" value="Cytochrome P450"/>
    <property type="match status" value="1"/>
</dbReference>
<evidence type="ECO:0000256" key="7">
    <source>
        <dbReference type="ARBA" id="ARBA00023002"/>
    </source>
</evidence>
<comment type="cofactor">
    <cofactor evidence="11">
        <name>heme</name>
        <dbReference type="ChEBI" id="CHEBI:30413"/>
    </cofactor>
</comment>
<dbReference type="AlphaFoldDB" id="A0A9R1AU19"/>
<dbReference type="InterPro" id="IPR001128">
    <property type="entry name" value="Cyt_P450"/>
</dbReference>
<evidence type="ECO:0000256" key="4">
    <source>
        <dbReference type="ARBA" id="ARBA00022692"/>
    </source>
</evidence>
<evidence type="ECO:0000256" key="12">
    <source>
        <dbReference type="RuleBase" id="RU000461"/>
    </source>
</evidence>
<dbReference type="SUPFAM" id="SSF48264">
    <property type="entry name" value="Cytochrome P450"/>
    <property type="match status" value="1"/>
</dbReference>
<name>A0A9R1AU19_TRITD</name>
<dbReference type="InterPro" id="IPR050193">
    <property type="entry name" value="Cytochrome_P450_71"/>
</dbReference>
<protein>
    <recommendedName>
        <fullName evidence="16">4-hydroxyphenylacetaldehyde oxime monooxygenase</fullName>
    </recommendedName>
</protein>
<evidence type="ECO:0000313" key="14">
    <source>
        <dbReference type="EMBL" id="VAI40221.1"/>
    </source>
</evidence>
<dbReference type="InterPro" id="IPR002401">
    <property type="entry name" value="Cyt_P450_E_grp-I"/>
</dbReference>
<dbReference type="Gramene" id="TRITD5Bv1G246170.1">
    <property type="protein sequence ID" value="TRITD5Bv1G246170.1"/>
    <property type="gene ID" value="TRITD5Bv1G246170"/>
</dbReference>
<evidence type="ECO:0000256" key="5">
    <source>
        <dbReference type="ARBA" id="ARBA00022723"/>
    </source>
</evidence>
<dbReference type="CDD" id="cd11072">
    <property type="entry name" value="CYP71-like"/>
    <property type="match status" value="1"/>
</dbReference>
<evidence type="ECO:0008006" key="16">
    <source>
        <dbReference type="Google" id="ProtNLM"/>
    </source>
</evidence>
<evidence type="ECO:0000256" key="11">
    <source>
        <dbReference type="PIRSR" id="PIRSR602401-1"/>
    </source>
</evidence>
<proteinExistence type="inferred from homology"/>
<dbReference type="PANTHER" id="PTHR47956">
    <property type="entry name" value="CYTOCHROME P450 71B11-RELATED"/>
    <property type="match status" value="1"/>
</dbReference>
<dbReference type="Proteomes" id="UP000324705">
    <property type="component" value="Chromosome 5B"/>
</dbReference>
<keyword evidence="7 12" id="KW-0560">Oxidoreductase</keyword>
<dbReference type="GO" id="GO:0004497">
    <property type="term" value="F:monooxygenase activity"/>
    <property type="evidence" value="ECO:0007669"/>
    <property type="project" value="UniProtKB-KW"/>
</dbReference>
<keyword evidence="4 13" id="KW-0812">Transmembrane</keyword>
<keyword evidence="9 12" id="KW-0503">Monooxygenase</keyword>
<feature type="binding site" description="axial binding residue" evidence="11">
    <location>
        <position position="517"/>
    </location>
    <ligand>
        <name>heme</name>
        <dbReference type="ChEBI" id="CHEBI:30413"/>
    </ligand>
    <ligandPart>
        <name>Fe</name>
        <dbReference type="ChEBI" id="CHEBI:18248"/>
    </ligandPart>
</feature>
<evidence type="ECO:0000256" key="1">
    <source>
        <dbReference type="ARBA" id="ARBA00004167"/>
    </source>
</evidence>
<dbReference type="PRINTS" id="PR00463">
    <property type="entry name" value="EP450I"/>
</dbReference>
<evidence type="ECO:0000256" key="13">
    <source>
        <dbReference type="SAM" id="Phobius"/>
    </source>
</evidence>
<dbReference type="GO" id="GO:0016705">
    <property type="term" value="F:oxidoreductase activity, acting on paired donors, with incorporation or reduction of molecular oxygen"/>
    <property type="evidence" value="ECO:0007669"/>
    <property type="project" value="InterPro"/>
</dbReference>
<evidence type="ECO:0000256" key="6">
    <source>
        <dbReference type="ARBA" id="ARBA00022989"/>
    </source>
</evidence>
<dbReference type="GO" id="GO:0020037">
    <property type="term" value="F:heme binding"/>
    <property type="evidence" value="ECO:0007669"/>
    <property type="project" value="InterPro"/>
</dbReference>
<keyword evidence="8 11" id="KW-0408">Iron</keyword>
<evidence type="ECO:0000313" key="15">
    <source>
        <dbReference type="Proteomes" id="UP000324705"/>
    </source>
</evidence>
<gene>
    <name evidence="14" type="ORF">TRITD_5Bv1G246170</name>
</gene>
<sequence length="578" mass="63280">MATDFQPAIIETPKKPTAVSINPCMHKNARHTRSYSAMPLPLHFINPLRLRLRIHRSAMAISLLVQLPQPWHFLLLLAGLLLAVVSYLLVTRRDPEERGLRLPPGPSGVPVLGNLHQLGPLPHRSLRDLAGRHGPVMLLRLGAARAVLVSSASAARDVMRAHDADCCSRPASPGPARLSYGRKSVAFSPYGAYWPDMRRLLAAELVGARGVSAAWAARREQVDRLMSALRNAVVPVALDEHVFRVADGIIGTVAYGSVYGAEAFARKYERFQHVLFEATDMSASFSAEDFFPNAAGRLVDRLVGVVARRERIFRDLDGFFEEMLEHHQDPARPKPESGSGDLVDALVGLCEKHGFTTEHVKAVLVDAFLGGIDTSSVTILWAMSELMRKPRALKTAQEEIRAAVGGNGNGNRVQPDDLPKLAYLKMVVKETLRLHPPATLLLPRETLRRVEIGGYEVPAGTRVLVNAWAVGREPASWGPDAEEFEPERFEAGGRHGKVVFRGAHMELVPFGAGRRICPGLAMGVANVEYTLANMLCGFEWAVPEGEEVSMEEAGALNFHRKTPLVLVPTPYAPPACEC</sequence>
<comment type="subcellular location">
    <subcellularLocation>
        <location evidence="1">Membrane</location>
        <topology evidence="1">Single-pass membrane protein</topology>
    </subcellularLocation>
</comment>
<dbReference type="InterPro" id="IPR036396">
    <property type="entry name" value="Cyt_P450_sf"/>
</dbReference>
<dbReference type="PROSITE" id="PS00086">
    <property type="entry name" value="CYTOCHROME_P450"/>
    <property type="match status" value="1"/>
</dbReference>
<dbReference type="PANTHER" id="PTHR47956:SF28">
    <property type="entry name" value="EUPATOLIDE SYNTHASE"/>
    <property type="match status" value="1"/>
</dbReference>
<keyword evidence="3 11" id="KW-0349">Heme</keyword>
<keyword evidence="5 11" id="KW-0479">Metal-binding</keyword>
<reference evidence="14 15" key="1">
    <citation type="submission" date="2017-09" db="EMBL/GenBank/DDBJ databases">
        <authorList>
            <consortium name="International Durum Wheat Genome Sequencing Consortium (IDWGSC)"/>
            <person name="Milanesi L."/>
        </authorList>
    </citation>
    <scope>NUCLEOTIDE SEQUENCE [LARGE SCALE GENOMIC DNA]</scope>
    <source>
        <strain evidence="15">cv. Svevo</strain>
    </source>
</reference>
<dbReference type="GO" id="GO:0016020">
    <property type="term" value="C:membrane"/>
    <property type="evidence" value="ECO:0007669"/>
    <property type="project" value="UniProtKB-SubCell"/>
</dbReference>
<dbReference type="PRINTS" id="PR00385">
    <property type="entry name" value="P450"/>
</dbReference>
<keyword evidence="15" id="KW-1185">Reference proteome</keyword>
<comment type="similarity">
    <text evidence="2 12">Belongs to the cytochrome P450 family.</text>
</comment>
<evidence type="ECO:0000256" key="10">
    <source>
        <dbReference type="ARBA" id="ARBA00023136"/>
    </source>
</evidence>
<dbReference type="FunFam" id="1.10.630.10:FF:000043">
    <property type="entry name" value="Cytochrome P450 99A2"/>
    <property type="match status" value="1"/>
</dbReference>
<dbReference type="GO" id="GO:0005506">
    <property type="term" value="F:iron ion binding"/>
    <property type="evidence" value="ECO:0007669"/>
    <property type="project" value="InterPro"/>
</dbReference>
<evidence type="ECO:0000256" key="8">
    <source>
        <dbReference type="ARBA" id="ARBA00023004"/>
    </source>
</evidence>